<feature type="transmembrane region" description="Helical" evidence="1">
    <location>
        <begin position="48"/>
        <end position="71"/>
    </location>
</feature>
<keyword evidence="1" id="KW-1133">Transmembrane helix</keyword>
<organism evidence="2">
    <name type="scientific">candidate division CPR3 bacterium</name>
    <dbReference type="NCBI Taxonomy" id="2268181"/>
    <lineage>
        <taxon>Bacteria</taxon>
        <taxon>Bacteria division CPR3</taxon>
    </lineage>
</organism>
<dbReference type="EMBL" id="DRVY01000064">
    <property type="protein sequence ID" value="HHR92304.1"/>
    <property type="molecule type" value="Genomic_DNA"/>
</dbReference>
<gene>
    <name evidence="2" type="ORF">ENL96_02215</name>
</gene>
<keyword evidence="1" id="KW-0472">Membrane</keyword>
<keyword evidence="1" id="KW-0812">Transmembrane</keyword>
<reference evidence="2" key="1">
    <citation type="journal article" date="2020" name="mSystems">
        <title>Genome- and Community-Level Interaction Insights into Carbon Utilization and Element Cycling Functions of Hydrothermarchaeota in Hydrothermal Sediment.</title>
        <authorList>
            <person name="Zhou Z."/>
            <person name="Liu Y."/>
            <person name="Xu W."/>
            <person name="Pan J."/>
            <person name="Luo Z.H."/>
            <person name="Li M."/>
        </authorList>
    </citation>
    <scope>NUCLEOTIDE SEQUENCE [LARGE SCALE GENOMIC DNA]</scope>
    <source>
        <strain evidence="2">SpSt-1042</strain>
    </source>
</reference>
<dbReference type="AlphaFoldDB" id="A0A7C5UWH2"/>
<accession>A0A7C5UWH2</accession>
<evidence type="ECO:0000313" key="2">
    <source>
        <dbReference type="EMBL" id="HHR92304.1"/>
    </source>
</evidence>
<proteinExistence type="predicted"/>
<protein>
    <submittedName>
        <fullName evidence="2">Uncharacterized protein</fullName>
    </submittedName>
</protein>
<comment type="caution">
    <text evidence="2">The sequence shown here is derived from an EMBL/GenBank/DDBJ whole genome shotgun (WGS) entry which is preliminary data.</text>
</comment>
<name>A0A7C5UWH2_UNCC3</name>
<sequence length="92" mass="10189">MIFCVVVAAICAITGILINSTIWKKGFIPASIERSLSWFGQHPQESKIIVITLWGLSGIFAFFAITALIGIAKDKKTTSDEELGIEYKRLEE</sequence>
<evidence type="ECO:0000256" key="1">
    <source>
        <dbReference type="SAM" id="Phobius"/>
    </source>
</evidence>